<protein>
    <submittedName>
        <fullName evidence="6">Integrase phage family protein</fullName>
    </submittedName>
</protein>
<organism evidence="6 7">
    <name type="scientific">Campylobacter geochelonis</name>
    <dbReference type="NCBI Taxonomy" id="1780362"/>
    <lineage>
        <taxon>Bacteria</taxon>
        <taxon>Pseudomonadati</taxon>
        <taxon>Campylobacterota</taxon>
        <taxon>Epsilonproteobacteria</taxon>
        <taxon>Campylobacterales</taxon>
        <taxon>Campylobacteraceae</taxon>
        <taxon>Campylobacter</taxon>
    </lineage>
</organism>
<gene>
    <name evidence="6" type="ORF">ERS672216_00253</name>
</gene>
<sequence length="411" mass="47232">MVFNVNIIQKITERTGFKAQPDAVISNFELPIGYNSLYKEVLAPNLQIRIKKNKKRGKRYTKTFYYRHKDKLTKLGEFPELKFKTALKAVELLKNDSPKVEQTTLKSAFERYKIQLCGNLKPATMAKNEKLFRALTSLHNKSLKSLKKSDFIGICTRYHIQEKFTTAEQIFNLSRSVLNFSAASGLLNDNPLVNVRFKQIFSVKLGEYGYLSPDDPTSLSHLIRYIFKYNNTKSVRNALVLGLLTGLRSQNVRELKKEQLKKNENGYYLEFSANQTKSNRNERLGIPSRLAEWLLKFDFQNDLFFPGVRGGILSDSTLSKALQPYSNMQFHEGSRFVFHSLRKVLSSFCGKELGLNSRLAIEKCLFHDISSTLGSSTHGTYDKSTYENDTRKVLEFWLDYICKIGEIDVLA</sequence>
<dbReference type="GO" id="GO:0006310">
    <property type="term" value="P:DNA recombination"/>
    <property type="evidence" value="ECO:0007669"/>
    <property type="project" value="UniProtKB-KW"/>
</dbReference>
<keyword evidence="4" id="KW-0233">DNA recombination</keyword>
<name>A0A128EB63_9BACT</name>
<evidence type="ECO:0000256" key="1">
    <source>
        <dbReference type="ARBA" id="ARBA00008857"/>
    </source>
</evidence>
<dbReference type="SUPFAM" id="SSF56349">
    <property type="entry name" value="DNA breaking-rejoining enzymes"/>
    <property type="match status" value="1"/>
</dbReference>
<keyword evidence="2" id="KW-0229">DNA integration</keyword>
<dbReference type="Gene3D" id="1.10.443.10">
    <property type="entry name" value="Intergrase catalytic core"/>
    <property type="match status" value="1"/>
</dbReference>
<evidence type="ECO:0000313" key="6">
    <source>
        <dbReference type="EMBL" id="CZE46210.1"/>
    </source>
</evidence>
<comment type="similarity">
    <text evidence="1">Belongs to the 'phage' integrase family.</text>
</comment>
<dbReference type="InterPro" id="IPR011010">
    <property type="entry name" value="DNA_brk_join_enz"/>
</dbReference>
<dbReference type="RefSeq" id="WP_075539908.1">
    <property type="nucleotide sequence ID" value="NZ_CP053844.1"/>
</dbReference>
<feature type="domain" description="Tyr recombinase" evidence="5">
    <location>
        <begin position="206"/>
        <end position="395"/>
    </location>
</feature>
<dbReference type="AlphaFoldDB" id="A0A128EB63"/>
<evidence type="ECO:0000313" key="7">
    <source>
        <dbReference type="Proteomes" id="UP000069632"/>
    </source>
</evidence>
<dbReference type="PANTHER" id="PTHR30629:SF2">
    <property type="entry name" value="PROPHAGE INTEGRASE INTS-RELATED"/>
    <property type="match status" value="1"/>
</dbReference>
<dbReference type="EMBL" id="FIZP01000001">
    <property type="protein sequence ID" value="CZE46210.1"/>
    <property type="molecule type" value="Genomic_DNA"/>
</dbReference>
<dbReference type="Proteomes" id="UP000069632">
    <property type="component" value="Unassembled WGS sequence"/>
</dbReference>
<evidence type="ECO:0000259" key="5">
    <source>
        <dbReference type="PROSITE" id="PS51898"/>
    </source>
</evidence>
<dbReference type="PROSITE" id="PS51898">
    <property type="entry name" value="TYR_RECOMBINASE"/>
    <property type="match status" value="1"/>
</dbReference>
<dbReference type="PANTHER" id="PTHR30629">
    <property type="entry name" value="PROPHAGE INTEGRASE"/>
    <property type="match status" value="1"/>
</dbReference>
<dbReference type="InterPro" id="IPR013762">
    <property type="entry name" value="Integrase-like_cat_sf"/>
</dbReference>
<accession>A0A128EB63</accession>
<evidence type="ECO:0000256" key="2">
    <source>
        <dbReference type="ARBA" id="ARBA00022908"/>
    </source>
</evidence>
<dbReference type="OrthoDB" id="5363751at2"/>
<evidence type="ECO:0000256" key="4">
    <source>
        <dbReference type="ARBA" id="ARBA00023172"/>
    </source>
</evidence>
<keyword evidence="3" id="KW-0238">DNA-binding</keyword>
<keyword evidence="7" id="KW-1185">Reference proteome</keyword>
<dbReference type="GO" id="GO:0015074">
    <property type="term" value="P:DNA integration"/>
    <property type="evidence" value="ECO:0007669"/>
    <property type="project" value="UniProtKB-KW"/>
</dbReference>
<reference evidence="6 7" key="1">
    <citation type="submission" date="2016-02" db="EMBL/GenBank/DDBJ databases">
        <authorList>
            <consortium name="Pathogen Informatics"/>
        </authorList>
    </citation>
    <scope>NUCLEOTIDE SEQUENCE [LARGE SCALE GENOMIC DNA]</scope>
    <source>
        <strain evidence="6 7">RC20</strain>
    </source>
</reference>
<dbReference type="InterPro" id="IPR002104">
    <property type="entry name" value="Integrase_catalytic"/>
</dbReference>
<dbReference type="InterPro" id="IPR010998">
    <property type="entry name" value="Integrase_recombinase_N"/>
</dbReference>
<evidence type="ECO:0000256" key="3">
    <source>
        <dbReference type="ARBA" id="ARBA00023125"/>
    </source>
</evidence>
<dbReference type="InterPro" id="IPR050808">
    <property type="entry name" value="Phage_Integrase"/>
</dbReference>
<dbReference type="GO" id="GO:0003677">
    <property type="term" value="F:DNA binding"/>
    <property type="evidence" value="ECO:0007669"/>
    <property type="project" value="UniProtKB-KW"/>
</dbReference>
<proteinExistence type="inferred from homology"/>
<dbReference type="Gene3D" id="1.10.150.130">
    <property type="match status" value="1"/>
</dbReference>